<keyword evidence="1" id="KW-0479">Metal-binding</keyword>
<protein>
    <submittedName>
        <fullName evidence="2">Aminopeptidase</fullName>
    </submittedName>
</protein>
<dbReference type="InterPro" id="IPR058739">
    <property type="entry name" value="NicX"/>
</dbReference>
<dbReference type="GO" id="GO:0004177">
    <property type="term" value="F:aminopeptidase activity"/>
    <property type="evidence" value="ECO:0007669"/>
    <property type="project" value="UniProtKB-KW"/>
</dbReference>
<organism evidence="2 3">
    <name type="scientific">Tectimicrobiota bacterium</name>
    <dbReference type="NCBI Taxonomy" id="2528274"/>
    <lineage>
        <taxon>Bacteria</taxon>
        <taxon>Pseudomonadati</taxon>
        <taxon>Nitrospinota/Tectimicrobiota group</taxon>
        <taxon>Candidatus Tectimicrobiota</taxon>
    </lineage>
</organism>
<keyword evidence="2" id="KW-0378">Hydrolase</keyword>
<keyword evidence="2" id="KW-0031">Aminopeptidase</keyword>
<dbReference type="PANTHER" id="PTHR34448:SF1">
    <property type="entry name" value="BLL6088 PROTEIN"/>
    <property type="match status" value="1"/>
</dbReference>
<evidence type="ECO:0000313" key="3">
    <source>
        <dbReference type="Proteomes" id="UP000752292"/>
    </source>
</evidence>
<evidence type="ECO:0000256" key="1">
    <source>
        <dbReference type="ARBA" id="ARBA00022723"/>
    </source>
</evidence>
<reference evidence="2" key="1">
    <citation type="submission" date="2020-07" db="EMBL/GenBank/DDBJ databases">
        <title>Huge and variable diversity of episymbiotic CPR bacteria and DPANN archaea in groundwater ecosystems.</title>
        <authorList>
            <person name="He C.Y."/>
            <person name="Keren R."/>
            <person name="Whittaker M."/>
            <person name="Farag I.F."/>
            <person name="Doudna J."/>
            <person name="Cate J.H.D."/>
            <person name="Banfield J.F."/>
        </authorList>
    </citation>
    <scope>NUCLEOTIDE SEQUENCE</scope>
    <source>
        <strain evidence="2">NC_groundwater_1370_Ag_S-0.2um_69_93</strain>
    </source>
</reference>
<dbReference type="SUPFAM" id="SSF144052">
    <property type="entry name" value="Thermophilic metalloprotease-like"/>
    <property type="match status" value="1"/>
</dbReference>
<proteinExistence type="predicted"/>
<dbReference type="PANTHER" id="PTHR34448">
    <property type="entry name" value="AMINOPEPTIDASE"/>
    <property type="match status" value="1"/>
</dbReference>
<comment type="caution">
    <text evidence="2">The sequence shown here is derived from an EMBL/GenBank/DDBJ whole genome shotgun (WGS) entry which is preliminary data.</text>
</comment>
<dbReference type="InterPro" id="IPR035097">
    <property type="entry name" value="M29_N-terminal"/>
</dbReference>
<dbReference type="GO" id="GO:0046872">
    <property type="term" value="F:metal ion binding"/>
    <property type="evidence" value="ECO:0007669"/>
    <property type="project" value="UniProtKB-KW"/>
</dbReference>
<dbReference type="AlphaFoldDB" id="A0A932ZSH1"/>
<accession>A0A932ZSH1</accession>
<sequence length="320" mass="33742">METGAKILVESCAGVKPGEEVLIVTDEERLPIARAVRGAAGRAGARAAVVLSPPRKIDNEEPAPPVAAAMRAARVVFLPVTHALAHTRATREAIAAGARVLSMTAFTERMMREGGILADFRARRPLCDALAARLTAAREARVTNPAGTDLRLGLEGRKGNSHCCILEGPGFTAVPNIEANISPAGGTAEGVLVVDGSIPYYGVGVVREPVRFAIGGGFVRRIEGGEQAAFLRDLLAAQADEWVYNIAQFAIGLNPECRDFTGEMLNDEGVNGTIHIGIGTSASLGGEVQAKTHFDAIIRRPTVWLDGEAVLRDGELRVPA</sequence>
<keyword evidence="2" id="KW-0645">Protease</keyword>
<dbReference type="Pfam" id="PF26233">
    <property type="entry name" value="NicX"/>
    <property type="match status" value="1"/>
</dbReference>
<dbReference type="Proteomes" id="UP000752292">
    <property type="component" value="Unassembled WGS sequence"/>
</dbReference>
<dbReference type="InterPro" id="IPR052170">
    <property type="entry name" value="M29_Exopeptidase"/>
</dbReference>
<name>A0A932ZSH1_UNCTE</name>
<dbReference type="Gene3D" id="3.40.1830.10">
    <property type="entry name" value="Thermophilic metalloprotease (M29)"/>
    <property type="match status" value="1"/>
</dbReference>
<dbReference type="EMBL" id="JACQRX010000005">
    <property type="protein sequence ID" value="MBI4250833.1"/>
    <property type="molecule type" value="Genomic_DNA"/>
</dbReference>
<evidence type="ECO:0000313" key="2">
    <source>
        <dbReference type="EMBL" id="MBI4250833.1"/>
    </source>
</evidence>
<gene>
    <name evidence="2" type="ORF">HY618_00100</name>
</gene>